<evidence type="ECO:0000313" key="8">
    <source>
        <dbReference type="EMBL" id="KAK0487308.1"/>
    </source>
</evidence>
<comment type="subcellular location">
    <subcellularLocation>
        <location evidence="1">Endomembrane system</location>
        <topology evidence="1">Multi-pass membrane protein</topology>
    </subcellularLocation>
    <subcellularLocation>
        <location evidence="2">Golgi apparatus membrane</location>
    </subcellularLocation>
</comment>
<feature type="transmembrane region" description="Helical" evidence="7">
    <location>
        <begin position="252"/>
        <end position="271"/>
    </location>
</feature>
<sequence length="318" mass="33442">MLALLVMTALLGASSFVCGVLPLSFTFSKSHLLRLTLVGTGLLLGTALGVIIPEGIEALVEAQIDPKLLSSRVALSLLFGFTSMLVVEQFVSPHSHSSSDVPAIPLHNHDASSVEFDAELGELESQEGISRPGYVQVDGNPRSAVVIGAKARAYPLTFGLVIHSLADGLALGVSLFPSNEDDSSRLSLIVFLAIMVHKAPTSLALTTSLLATSLPRPDCKKHLAVFSATTPVATFVTYAFLSFFGAGDHADWTGLALLISGGTFLYVATVLQPVSGHSSSENSSEIPKVMRVILIISGMLVPFTLSSLLGHGHEVKNV</sequence>
<feature type="transmembrane region" description="Helical" evidence="7">
    <location>
        <begin position="186"/>
        <end position="211"/>
    </location>
</feature>
<dbReference type="PANTHER" id="PTHR16133:SF0">
    <property type="entry name" value="ZINC_IRON REGULATED TRANSPORTER-RELATED PROTEIN 102B, ISOFORM E"/>
    <property type="match status" value="1"/>
</dbReference>
<organism evidence="8 9">
    <name type="scientific">Armillaria novae-zelandiae</name>
    <dbReference type="NCBI Taxonomy" id="153914"/>
    <lineage>
        <taxon>Eukaryota</taxon>
        <taxon>Fungi</taxon>
        <taxon>Dikarya</taxon>
        <taxon>Basidiomycota</taxon>
        <taxon>Agaricomycotina</taxon>
        <taxon>Agaricomycetes</taxon>
        <taxon>Agaricomycetidae</taxon>
        <taxon>Agaricales</taxon>
        <taxon>Marasmiineae</taxon>
        <taxon>Physalacriaceae</taxon>
        <taxon>Armillaria</taxon>
    </lineage>
</organism>
<evidence type="ECO:0000256" key="2">
    <source>
        <dbReference type="ARBA" id="ARBA00004394"/>
    </source>
</evidence>
<dbReference type="AlphaFoldDB" id="A0AA39PMZ8"/>
<dbReference type="PANTHER" id="PTHR16133">
    <property type="entry name" value="SOLUTE CARRIER FAMILY 39 ZINC TRANSPORTER , MEMBER 9-RELATED"/>
    <property type="match status" value="1"/>
</dbReference>
<comment type="caution">
    <text evidence="8">The sequence shown here is derived from an EMBL/GenBank/DDBJ whole genome shotgun (WGS) entry which is preliminary data.</text>
</comment>
<gene>
    <name evidence="8" type="ORF">IW261DRAFT_1558396</name>
</gene>
<evidence type="ECO:0000256" key="6">
    <source>
        <dbReference type="ARBA" id="ARBA00023136"/>
    </source>
</evidence>
<feature type="transmembrane region" description="Helical" evidence="7">
    <location>
        <begin position="223"/>
        <end position="246"/>
    </location>
</feature>
<proteinExistence type="predicted"/>
<feature type="transmembrane region" description="Helical" evidence="7">
    <location>
        <begin position="32"/>
        <end position="52"/>
    </location>
</feature>
<keyword evidence="4 7" id="KW-1133">Transmembrane helix</keyword>
<dbReference type="Proteomes" id="UP001175227">
    <property type="component" value="Unassembled WGS sequence"/>
</dbReference>
<keyword evidence="5" id="KW-0333">Golgi apparatus</keyword>
<dbReference type="InterPro" id="IPR045891">
    <property type="entry name" value="ZIP9"/>
</dbReference>
<dbReference type="InterPro" id="IPR003689">
    <property type="entry name" value="ZIP"/>
</dbReference>
<evidence type="ECO:0000256" key="3">
    <source>
        <dbReference type="ARBA" id="ARBA00022692"/>
    </source>
</evidence>
<dbReference type="GO" id="GO:0006829">
    <property type="term" value="P:zinc ion transport"/>
    <property type="evidence" value="ECO:0007669"/>
    <property type="project" value="InterPro"/>
</dbReference>
<reference evidence="8" key="1">
    <citation type="submission" date="2023-06" db="EMBL/GenBank/DDBJ databases">
        <authorList>
            <consortium name="Lawrence Berkeley National Laboratory"/>
            <person name="Ahrendt S."/>
            <person name="Sahu N."/>
            <person name="Indic B."/>
            <person name="Wong-Bajracharya J."/>
            <person name="Merenyi Z."/>
            <person name="Ke H.-M."/>
            <person name="Monk M."/>
            <person name="Kocsube S."/>
            <person name="Drula E."/>
            <person name="Lipzen A."/>
            <person name="Balint B."/>
            <person name="Henrissat B."/>
            <person name="Andreopoulos B."/>
            <person name="Martin F.M."/>
            <person name="Harder C.B."/>
            <person name="Rigling D."/>
            <person name="Ford K.L."/>
            <person name="Foster G.D."/>
            <person name="Pangilinan J."/>
            <person name="Papanicolaou A."/>
            <person name="Barry K."/>
            <person name="LaButti K."/>
            <person name="Viragh M."/>
            <person name="Koriabine M."/>
            <person name="Yan M."/>
            <person name="Riley R."/>
            <person name="Champramary S."/>
            <person name="Plett K.L."/>
            <person name="Tsai I.J."/>
            <person name="Slot J."/>
            <person name="Sipos G."/>
            <person name="Plett J."/>
            <person name="Nagy L.G."/>
            <person name="Grigoriev I.V."/>
        </authorList>
    </citation>
    <scope>NUCLEOTIDE SEQUENCE</scope>
    <source>
        <strain evidence="8">ICMP 16352</strain>
    </source>
</reference>
<evidence type="ECO:0000256" key="1">
    <source>
        <dbReference type="ARBA" id="ARBA00004127"/>
    </source>
</evidence>
<evidence type="ECO:0000256" key="7">
    <source>
        <dbReference type="SAM" id="Phobius"/>
    </source>
</evidence>
<dbReference type="Pfam" id="PF02535">
    <property type="entry name" value="Zip"/>
    <property type="match status" value="1"/>
</dbReference>
<dbReference type="GO" id="GO:0000139">
    <property type="term" value="C:Golgi membrane"/>
    <property type="evidence" value="ECO:0007669"/>
    <property type="project" value="UniProtKB-SubCell"/>
</dbReference>
<keyword evidence="9" id="KW-1185">Reference proteome</keyword>
<keyword evidence="6 7" id="KW-0472">Membrane</keyword>
<dbReference type="GO" id="GO:0046873">
    <property type="term" value="F:metal ion transmembrane transporter activity"/>
    <property type="evidence" value="ECO:0007669"/>
    <property type="project" value="InterPro"/>
</dbReference>
<protein>
    <submittedName>
        <fullName evidence="8">Zinc/iron permease</fullName>
    </submittedName>
</protein>
<evidence type="ECO:0000256" key="5">
    <source>
        <dbReference type="ARBA" id="ARBA00023034"/>
    </source>
</evidence>
<name>A0AA39PMZ8_9AGAR</name>
<evidence type="ECO:0000313" key="9">
    <source>
        <dbReference type="Proteomes" id="UP001175227"/>
    </source>
</evidence>
<dbReference type="EMBL" id="JAUEPR010000003">
    <property type="protein sequence ID" value="KAK0487308.1"/>
    <property type="molecule type" value="Genomic_DNA"/>
</dbReference>
<feature type="transmembrane region" description="Helical" evidence="7">
    <location>
        <begin position="292"/>
        <end position="310"/>
    </location>
</feature>
<feature type="transmembrane region" description="Helical" evidence="7">
    <location>
        <begin position="73"/>
        <end position="91"/>
    </location>
</feature>
<keyword evidence="3 7" id="KW-0812">Transmembrane</keyword>
<accession>A0AA39PMZ8</accession>
<evidence type="ECO:0000256" key="4">
    <source>
        <dbReference type="ARBA" id="ARBA00022989"/>
    </source>
</evidence>